<sequence length="85" mass="10078">MKHRSFRNFFYCNLRENRNSRANADKNIRSEGECQKEAEKLLSEKLKKGYMEGEERVSSAPVAKKMRRRKVGDKKIGFFTFRNIS</sequence>
<dbReference type="AlphaFoldDB" id="A0A0S2IMT2"/>
<proteinExistence type="predicted"/>
<dbReference type="Gene3D" id="2.20.140.10">
    <property type="entry name" value="WGR domain"/>
    <property type="match status" value="1"/>
</dbReference>
<gene>
    <name evidence="1" type="ORF">LBBP_00650</name>
</gene>
<dbReference type="PATRIC" id="fig|280505.15.peg.635"/>
<dbReference type="EMBL" id="CP012029">
    <property type="protein sequence ID" value="ALO24990.1"/>
    <property type="molecule type" value="Genomic_DNA"/>
</dbReference>
<reference evidence="1 2" key="1">
    <citation type="journal article" date="2015" name="PLoS Negl. Trop. Dis.">
        <title>Distribution of Plasmids in Distinct Leptospira Pathogenic Species.</title>
        <authorList>
            <person name="Wang Y."/>
            <person name="Zhuang X."/>
            <person name="Zhong Y."/>
            <person name="Zhang C."/>
            <person name="Zhang Y."/>
            <person name="Zeng L."/>
            <person name="Zhu Y."/>
            <person name="He P."/>
            <person name="Dong K."/>
            <person name="Pal U."/>
            <person name="Guo X."/>
            <person name="Qin J."/>
        </authorList>
    </citation>
    <scope>NUCLEOTIDE SEQUENCE [LARGE SCALE GENOMIC DNA]</scope>
    <source>
        <strain evidence="1 2">56604</strain>
    </source>
</reference>
<name>A0A0S2IMT2_LEPBO</name>
<dbReference type="Proteomes" id="UP000058857">
    <property type="component" value="Chromosome 1"/>
</dbReference>
<organism evidence="1">
    <name type="scientific">Leptospira borgpetersenii serovar Ballum</name>
    <dbReference type="NCBI Taxonomy" id="280505"/>
    <lineage>
        <taxon>Bacteria</taxon>
        <taxon>Pseudomonadati</taxon>
        <taxon>Spirochaetota</taxon>
        <taxon>Spirochaetia</taxon>
        <taxon>Leptospirales</taxon>
        <taxon>Leptospiraceae</taxon>
        <taxon>Leptospira</taxon>
    </lineage>
</organism>
<protein>
    <recommendedName>
        <fullName evidence="3">WGR domain-containing protein</fullName>
    </recommendedName>
</protein>
<evidence type="ECO:0008006" key="3">
    <source>
        <dbReference type="Google" id="ProtNLM"/>
    </source>
</evidence>
<accession>A0A0S2IMT2</accession>
<evidence type="ECO:0000313" key="2">
    <source>
        <dbReference type="Proteomes" id="UP000058857"/>
    </source>
</evidence>
<evidence type="ECO:0000313" key="1">
    <source>
        <dbReference type="EMBL" id="ALO24990.1"/>
    </source>
</evidence>